<evidence type="ECO:0000313" key="15">
    <source>
        <dbReference type="Proteomes" id="UP000219740"/>
    </source>
</evidence>
<evidence type="ECO:0000313" key="3">
    <source>
        <dbReference type="EMBL" id="AON98597.1"/>
    </source>
</evidence>
<dbReference type="Proteomes" id="UP000220036">
    <property type="component" value="Segment"/>
</dbReference>
<dbReference type="Proteomes" id="UP000219740">
    <property type="component" value="Genome"/>
</dbReference>
<organism evidence="4 17">
    <name type="scientific">Synechococcus phage S-RIM2</name>
    <dbReference type="NCBI Taxonomy" id="687800"/>
    <lineage>
        <taxon>Viruses</taxon>
        <taxon>Duplodnaviria</taxon>
        <taxon>Heunggongvirae</taxon>
        <taxon>Uroviricota</taxon>
        <taxon>Caudoviricetes</taxon>
        <taxon>Pantevenvirales</taxon>
        <taxon>Kyanoviridae</taxon>
        <taxon>Nerrivikvirus</taxon>
        <taxon>Nerrivikvirus srim2</taxon>
    </lineage>
</organism>
<dbReference type="EMBL" id="KX349275">
    <property type="protein sequence ID" value="AOO08015.1"/>
    <property type="molecule type" value="Genomic_DNA"/>
</dbReference>
<evidence type="ECO:0000313" key="8">
    <source>
        <dbReference type="EMBL" id="AOO07799.1"/>
    </source>
</evidence>
<dbReference type="Proteomes" id="UP000219792">
    <property type="component" value="Segment"/>
</dbReference>
<sequence length="327" mass="34898">MASIFRYPLEAPTPGSDNSPFGEGATEAIDYVCFQRSTTSYDDGGYGGFSFPSSAGTAKRVPNDKRVYMAMPKTLQTGFSPRYQQIDLGVMGAAMLSAMGTDLSGDMNDLARIIGETADAALPELQAGALAGVTSGLAQAGGLAGGLTASGIQALTRGRIFNPFKEQVFAGLDFRTHNFTFKLLSRSEREAQRVREIIDYFKTGALPSIGGTENALNTRGGSQDIDNALSGLNSQRFFNVPDSFDIKFIRLAPDGTTSKISAEDADFMHFKIHPSVCTGIQVNYTPDGQYTSFKSIKGGMVQVPAIQLGLTFAELKLVTQGDIAKGF</sequence>
<evidence type="ECO:0000313" key="7">
    <source>
        <dbReference type="EMBL" id="AOO07584.1"/>
    </source>
</evidence>
<dbReference type="Proteomes" id="UP000219810">
    <property type="component" value="Segment"/>
</dbReference>
<evidence type="ECO:0000313" key="14">
    <source>
        <dbReference type="EMBL" id="AOO09946.1"/>
    </source>
</evidence>
<evidence type="ECO:0000313" key="11">
    <source>
        <dbReference type="EMBL" id="AOO08659.1"/>
    </source>
</evidence>
<dbReference type="EMBL" id="KX349273">
    <property type="protein sequence ID" value="AOO07584.1"/>
    <property type="molecule type" value="Genomic_DNA"/>
</dbReference>
<dbReference type="Proteomes" id="UP000220274">
    <property type="component" value="Genome"/>
</dbReference>
<evidence type="ECO:0000313" key="13">
    <source>
        <dbReference type="EMBL" id="AOO09731.1"/>
    </source>
</evidence>
<dbReference type="EMBL" id="KX349284">
    <property type="protein sequence ID" value="AOO09946.1"/>
    <property type="molecule type" value="Genomic_DNA"/>
</dbReference>
<dbReference type="EMBL" id="KX349274">
    <property type="protein sequence ID" value="AOO07799.1"/>
    <property type="molecule type" value="Genomic_DNA"/>
</dbReference>
<evidence type="ECO:0000313" key="2">
    <source>
        <dbReference type="EMBL" id="AON98167.1"/>
    </source>
</evidence>
<dbReference type="Proteomes" id="UP000220738">
    <property type="component" value="Segment"/>
</dbReference>
<evidence type="ECO:0000313" key="5">
    <source>
        <dbReference type="EMBL" id="AOO04162.1"/>
    </source>
</evidence>
<proteinExistence type="predicted"/>
<dbReference type="EMBL" id="KX349257">
    <property type="protein sequence ID" value="AOO04162.1"/>
    <property type="molecule type" value="Genomic_DNA"/>
</dbReference>
<dbReference type="Proteomes" id="UP000220657">
    <property type="component" value="Segment"/>
</dbReference>
<name>A0A1D7RCT9_9CAUD</name>
<dbReference type="EMBL" id="KX349231">
    <property type="protein sequence ID" value="AON98597.1"/>
    <property type="molecule type" value="Genomic_DNA"/>
</dbReference>
<dbReference type="EMBL" id="KX349261">
    <property type="protein sequence ID" value="AOO05017.1"/>
    <property type="molecule type" value="Genomic_DNA"/>
</dbReference>
<dbReference type="EMBL" id="KX349229">
    <property type="protein sequence ID" value="AON98167.1"/>
    <property type="molecule type" value="Genomic_DNA"/>
</dbReference>
<dbReference type="EMBL" id="KX349280">
    <property type="protein sequence ID" value="AOO09088.1"/>
    <property type="molecule type" value="Genomic_DNA"/>
</dbReference>
<dbReference type="Proteomes" id="UP000220745">
    <property type="component" value="Segment"/>
</dbReference>
<dbReference type="Proteomes" id="UP000220290">
    <property type="component" value="Segment"/>
</dbReference>
<dbReference type="Proteomes" id="UP000220231">
    <property type="component" value="Segment"/>
</dbReference>
<gene>
    <name evidence="2" type="ORF">LIS011010_007</name>
    <name evidence="3" type="ORF">LIS061010_007</name>
    <name evidence="4" type="ORF">LIS121010_007</name>
    <name evidence="5" type="ORF">RW020709_007</name>
    <name evidence="6" type="ORF">RW120113_007</name>
    <name evidence="7" type="ORF">W1010910_007</name>
    <name evidence="8" type="ORF">W1030709_007</name>
    <name evidence="9" type="ORF">W1080709_007</name>
    <name evidence="10" type="ORF">W1120909_007</name>
    <name evidence="11" type="ORF">W1130709_007</name>
    <name evidence="12" type="ORF">W2020709_007</name>
    <name evidence="13" type="ORF">W2320910_007</name>
    <name evidence="14" type="ORF">W2390910_007</name>
</gene>
<reference evidence="15 16" key="1">
    <citation type="journal article" date="2016" name="Environ. Microbiol.">
        <title>Genomic diversification of marine cyanophages into stable ecotypes.</title>
        <authorList>
            <person name="Marston M.F."/>
            <person name="Martiny J.B."/>
        </authorList>
    </citation>
    <scope>NUCLEOTIDE SEQUENCE [LARGE SCALE GENOMIC DNA]</scope>
    <source>
        <strain evidence="2">LIS_01_1010</strain>
        <strain evidence="3">LIS_06_1010</strain>
        <strain evidence="4">LIS_12_1010</strain>
        <strain evidence="5">RW_02_0709</strain>
        <strain evidence="6">RW_12_0113</strain>
        <strain evidence="7">W1_01_0910</strain>
        <strain evidence="8">W1_03_0709</strain>
        <strain evidence="9">W1_08_0709</strain>
        <strain evidence="10">W1_12_0909</strain>
        <strain evidence="11">W1_13_0709</strain>
        <strain evidence="12">W2_02_0709</strain>
        <strain evidence="13">W2_32_0910</strain>
        <strain evidence="14">W2_39_0910</strain>
    </source>
</reference>
<accession>A0A1D7RCT9</accession>
<evidence type="ECO:0000313" key="9">
    <source>
        <dbReference type="EMBL" id="AOO08015.1"/>
    </source>
</evidence>
<protein>
    <recommendedName>
        <fullName evidence="18">Baseplate tail tube cap</fullName>
    </recommendedName>
</protein>
<dbReference type="EMBL" id="KX349234">
    <property type="protein sequence ID" value="AON99241.1"/>
    <property type="molecule type" value="Genomic_DNA"/>
</dbReference>
<evidence type="ECO:0000313" key="16">
    <source>
        <dbReference type="Proteomes" id="UP000219792"/>
    </source>
</evidence>
<evidence type="ECO:0008006" key="18">
    <source>
        <dbReference type="Google" id="ProtNLM"/>
    </source>
</evidence>
<evidence type="ECO:0000313" key="12">
    <source>
        <dbReference type="EMBL" id="AOO09088.1"/>
    </source>
</evidence>
<dbReference type="Proteomes" id="UP000220437">
    <property type="component" value="Segment"/>
</dbReference>
<evidence type="ECO:0000313" key="6">
    <source>
        <dbReference type="EMBL" id="AOO05017.1"/>
    </source>
</evidence>
<dbReference type="EMBL" id="KX349283">
    <property type="protein sequence ID" value="AOO09731.1"/>
    <property type="molecule type" value="Genomic_DNA"/>
</dbReference>
<dbReference type="EMBL" id="KX349277">
    <property type="protein sequence ID" value="AOO08444.1"/>
    <property type="molecule type" value="Genomic_DNA"/>
</dbReference>
<dbReference type="Proteomes" id="UP000219867">
    <property type="component" value="Segment"/>
</dbReference>
<evidence type="ECO:0000313" key="4">
    <source>
        <dbReference type="EMBL" id="AON99241.1"/>
    </source>
</evidence>
<evidence type="ECO:0000256" key="1">
    <source>
        <dbReference type="SAM" id="MobiDB-lite"/>
    </source>
</evidence>
<dbReference type="Proteomes" id="UP000220556">
    <property type="component" value="Segment"/>
</dbReference>
<dbReference type="EMBL" id="KX349278">
    <property type="protein sequence ID" value="AOO08659.1"/>
    <property type="molecule type" value="Genomic_DNA"/>
</dbReference>
<evidence type="ECO:0000313" key="10">
    <source>
        <dbReference type="EMBL" id="AOO08444.1"/>
    </source>
</evidence>
<evidence type="ECO:0000313" key="17">
    <source>
        <dbReference type="Proteomes" id="UP000220290"/>
    </source>
</evidence>
<feature type="region of interest" description="Disordered" evidence="1">
    <location>
        <begin position="1"/>
        <end position="22"/>
    </location>
</feature>